<evidence type="ECO:0000256" key="3">
    <source>
        <dbReference type="ARBA" id="ARBA00022857"/>
    </source>
</evidence>
<evidence type="ECO:0000313" key="13">
    <source>
        <dbReference type="Proteomes" id="UP000280292"/>
    </source>
</evidence>
<proteinExistence type="inferred from homology"/>
<dbReference type="Proteomes" id="UP000280292">
    <property type="component" value="Unassembled WGS sequence"/>
</dbReference>
<dbReference type="EC" id="1.5.1.50" evidence="7"/>
<comment type="catalytic activity">
    <reaction evidence="10">
        <text>(6S)-5,6,7,8-tetrahydrofolate + NADP(+) = 7,8-dihydrofolate + NADPH + H(+)</text>
        <dbReference type="Rhea" id="RHEA:15009"/>
        <dbReference type="ChEBI" id="CHEBI:15378"/>
        <dbReference type="ChEBI" id="CHEBI:57451"/>
        <dbReference type="ChEBI" id="CHEBI:57453"/>
        <dbReference type="ChEBI" id="CHEBI:57783"/>
        <dbReference type="ChEBI" id="CHEBI:58349"/>
        <dbReference type="EC" id="1.5.1.3"/>
    </reaction>
</comment>
<dbReference type="InterPro" id="IPR020904">
    <property type="entry name" value="Sc_DH/Rdtase_CS"/>
</dbReference>
<dbReference type="PANTHER" id="PTHR43639:SF6">
    <property type="entry name" value="DIHYDROMONAPTERIN REDUCTASE"/>
    <property type="match status" value="1"/>
</dbReference>
<organism evidence="12 13">
    <name type="scientific">Pseudomonas syringae pv. ribicola</name>
    <dbReference type="NCBI Taxonomy" id="55398"/>
    <lineage>
        <taxon>Bacteria</taxon>
        <taxon>Pseudomonadati</taxon>
        <taxon>Pseudomonadota</taxon>
        <taxon>Gammaproteobacteria</taxon>
        <taxon>Pseudomonadales</taxon>
        <taxon>Pseudomonadaceae</taxon>
        <taxon>Pseudomonas</taxon>
    </lineage>
</organism>
<comment type="caution">
    <text evidence="12">The sequence shown here is derived from an EMBL/GenBank/DDBJ whole genome shotgun (WGS) entry which is preliminary data.</text>
</comment>
<dbReference type="SUPFAM" id="SSF51735">
    <property type="entry name" value="NAD(P)-binding Rossmann-fold domains"/>
    <property type="match status" value="1"/>
</dbReference>
<dbReference type="GO" id="GO:0006730">
    <property type="term" value="P:one-carbon metabolic process"/>
    <property type="evidence" value="ECO:0007669"/>
    <property type="project" value="UniProtKB-KW"/>
</dbReference>
<dbReference type="InterPro" id="IPR036291">
    <property type="entry name" value="NAD(P)-bd_dom_sf"/>
</dbReference>
<protein>
    <recommendedName>
        <fullName evidence="8">Dihydromonapterin reductase</fullName>
        <ecNumber evidence="1">1.5.1.3</ecNumber>
        <ecNumber evidence="7">1.5.1.50</ecNumber>
    </recommendedName>
    <alternativeName>
        <fullName evidence="9">Dihydrofolate reductase</fullName>
    </alternativeName>
</protein>
<gene>
    <name evidence="12" type="ORF">ALQ95_04764</name>
</gene>
<comment type="similarity">
    <text evidence="6">Belongs to the short-chain dehydrogenases/reductases (SDR) family. FolM subfamily.</text>
</comment>
<evidence type="ECO:0000256" key="1">
    <source>
        <dbReference type="ARBA" id="ARBA00012856"/>
    </source>
</evidence>
<evidence type="ECO:0000313" key="12">
    <source>
        <dbReference type="EMBL" id="RML42822.1"/>
    </source>
</evidence>
<evidence type="ECO:0000256" key="9">
    <source>
        <dbReference type="ARBA" id="ARBA00042299"/>
    </source>
</evidence>
<accession>A0A3M2VUA2</accession>
<dbReference type="Gene3D" id="3.40.50.720">
    <property type="entry name" value="NAD(P)-binding Rossmann-like Domain"/>
    <property type="match status" value="1"/>
</dbReference>
<keyword evidence="2" id="KW-0554">One-carbon metabolism</keyword>
<evidence type="ECO:0000256" key="11">
    <source>
        <dbReference type="ARBA" id="ARBA00049376"/>
    </source>
</evidence>
<keyword evidence="3" id="KW-0521">NADP</keyword>
<evidence type="ECO:0000256" key="10">
    <source>
        <dbReference type="ARBA" id="ARBA00048873"/>
    </source>
</evidence>
<dbReference type="PROSITE" id="PS00061">
    <property type="entry name" value="ADH_SHORT"/>
    <property type="match status" value="1"/>
</dbReference>
<dbReference type="InterPro" id="IPR002347">
    <property type="entry name" value="SDR_fam"/>
</dbReference>
<evidence type="ECO:0000256" key="2">
    <source>
        <dbReference type="ARBA" id="ARBA00022563"/>
    </source>
</evidence>
<dbReference type="NCBIfam" id="NF005066">
    <property type="entry name" value="PRK06483.1"/>
    <property type="match status" value="1"/>
</dbReference>
<dbReference type="AlphaFoldDB" id="A0A3M2VUA2"/>
<dbReference type="EC" id="1.5.1.3" evidence="1"/>
<dbReference type="PRINTS" id="PR00081">
    <property type="entry name" value="GDHRDH"/>
</dbReference>
<comment type="function">
    <text evidence="5">Catalyzes the reduction of dihydromonapterin to tetrahydromonapterin. Also has lower activity with dihydrofolate.</text>
</comment>
<reference evidence="12 13" key="1">
    <citation type="submission" date="2018-08" db="EMBL/GenBank/DDBJ databases">
        <title>Recombination of ecologically and evolutionarily significant loci maintains genetic cohesion in the Pseudomonas syringae species complex.</title>
        <authorList>
            <person name="Dillon M."/>
            <person name="Thakur S."/>
            <person name="Almeida R.N.D."/>
            <person name="Weir B.S."/>
            <person name="Guttman D.S."/>
        </authorList>
    </citation>
    <scope>NUCLEOTIDE SEQUENCE [LARGE SCALE GENOMIC DNA]</scope>
    <source>
        <strain evidence="12 13">ICMP 3883</strain>
    </source>
</reference>
<dbReference type="GO" id="GO:0004146">
    <property type="term" value="F:dihydrofolate reductase activity"/>
    <property type="evidence" value="ECO:0007669"/>
    <property type="project" value="UniProtKB-EC"/>
</dbReference>
<evidence type="ECO:0000256" key="5">
    <source>
        <dbReference type="ARBA" id="ARBA00037508"/>
    </source>
</evidence>
<sequence length="310" mass="33939">MYTPDDSVQVFAPFRPAHFFNAPVISAHSRGMARFSCCPGLYKKILWYNFADKPEETIDRRILVHYGHLMSGLSMALSSAPILITGASQRVGLHCALRLLEHGHQVIISYRTEHASVAQLRQAGAQTLHGDFSSEASVMAFIEQLKSHTSSLRAIVHNASEWLAETPGDEAENFTRMFSVHMLAPYLINLHCEALLHASDVADIVHISDDVTRKGSSKHIAYCATKAGLESLTLSFAARFAPLVKVNGIAPALLMFQPKDDAAYRANALAKSAMGTEPGAEVIYQSLRYLLDSTYVTGTTLTVNGGRHVK</sequence>
<dbReference type="PANTHER" id="PTHR43639">
    <property type="entry name" value="OXIDOREDUCTASE, SHORT-CHAIN DEHYDROGENASE/REDUCTASE FAMILY (AFU_ORTHOLOGUE AFUA_5G02870)"/>
    <property type="match status" value="1"/>
</dbReference>
<evidence type="ECO:0000256" key="8">
    <source>
        <dbReference type="ARBA" id="ARBA00039631"/>
    </source>
</evidence>
<evidence type="ECO:0000256" key="7">
    <source>
        <dbReference type="ARBA" id="ARBA00039145"/>
    </source>
</evidence>
<keyword evidence="4" id="KW-0560">Oxidoreductase</keyword>
<dbReference type="Pfam" id="PF13561">
    <property type="entry name" value="adh_short_C2"/>
    <property type="match status" value="1"/>
</dbReference>
<evidence type="ECO:0000256" key="4">
    <source>
        <dbReference type="ARBA" id="ARBA00023002"/>
    </source>
</evidence>
<dbReference type="EMBL" id="RBNR01000201">
    <property type="protein sequence ID" value="RML42822.1"/>
    <property type="molecule type" value="Genomic_DNA"/>
</dbReference>
<comment type="catalytic activity">
    <reaction evidence="11">
        <text>7,8-dihydromonapterin + NADPH + H(+) = 5,6,7,8-tetrahydromonapterin + NADP(+)</text>
        <dbReference type="Rhea" id="RHEA:34847"/>
        <dbReference type="ChEBI" id="CHEBI:15378"/>
        <dbReference type="ChEBI" id="CHEBI:57783"/>
        <dbReference type="ChEBI" id="CHEBI:58349"/>
        <dbReference type="ChEBI" id="CHEBI:71175"/>
        <dbReference type="ChEBI" id="CHEBI:71177"/>
        <dbReference type="EC" id="1.5.1.50"/>
    </reaction>
</comment>
<name>A0A3M2VUA2_PSESI</name>
<evidence type="ECO:0000256" key="6">
    <source>
        <dbReference type="ARBA" id="ARBA00038212"/>
    </source>
</evidence>